<keyword evidence="2" id="KW-1185">Reference proteome</keyword>
<dbReference type="EMBL" id="JAAAWN010000054">
    <property type="protein sequence ID" value="NDV93222.1"/>
    <property type="molecule type" value="Genomic_DNA"/>
</dbReference>
<comment type="caution">
    <text evidence="1">The sequence shown here is derived from an EMBL/GenBank/DDBJ whole genome shotgun (WGS) entry which is preliminary data.</text>
</comment>
<dbReference type="RefSeq" id="WP_163088691.1">
    <property type="nucleotide sequence ID" value="NZ_JAAAWN010000054.1"/>
</dbReference>
<evidence type="ECO:0000313" key="2">
    <source>
        <dbReference type="Proteomes" id="UP000470213"/>
    </source>
</evidence>
<dbReference type="AlphaFoldDB" id="A0A7X5LPN8"/>
<sequence length="109" mass="12103">MNRAFGKVFKSETGVEYGVIRKAKEPFPEVLSTSNVLAEDDCGNYFVLLNEAVCFWDDETGENHFLSGSVNDFVSSCSAPEEVELELGQVESAWIDPEFAKQFGIKSKP</sequence>
<organism evidence="1 2">
    <name type="scientific">Alteromonas profundi</name>
    <dbReference type="NCBI Taxonomy" id="2696062"/>
    <lineage>
        <taxon>Bacteria</taxon>
        <taxon>Pseudomonadati</taxon>
        <taxon>Pseudomonadota</taxon>
        <taxon>Gammaproteobacteria</taxon>
        <taxon>Alteromonadales</taxon>
        <taxon>Alteromonadaceae</taxon>
        <taxon>Alteromonas/Salinimonas group</taxon>
        <taxon>Alteromonas</taxon>
    </lineage>
</organism>
<name>A0A7X5LPN8_9ALTE</name>
<accession>A0A7X5LPN8</accession>
<evidence type="ECO:0000313" key="1">
    <source>
        <dbReference type="EMBL" id="NDV93222.1"/>
    </source>
</evidence>
<reference evidence="1 2" key="1">
    <citation type="submission" date="2020-01" db="EMBL/GenBank/DDBJ databases">
        <authorList>
            <person name="Chen J."/>
            <person name="Zhu S."/>
            <person name="Yang J."/>
        </authorList>
    </citation>
    <scope>NUCLEOTIDE SEQUENCE [LARGE SCALE GENOMIC DNA]</scope>
    <source>
        <strain evidence="1 2">345S023</strain>
    </source>
</reference>
<dbReference type="Proteomes" id="UP000470213">
    <property type="component" value="Unassembled WGS sequence"/>
</dbReference>
<protein>
    <submittedName>
        <fullName evidence="1">SMI1/KNR4 family protein</fullName>
    </submittedName>
</protein>
<proteinExistence type="predicted"/>
<gene>
    <name evidence="1" type="ORF">GTH32_18795</name>
</gene>